<evidence type="ECO:0000256" key="1">
    <source>
        <dbReference type="SAM" id="MobiDB-lite"/>
    </source>
</evidence>
<feature type="compositionally biased region" description="Basic and acidic residues" evidence="1">
    <location>
        <begin position="157"/>
        <end position="172"/>
    </location>
</feature>
<name>A0AAN6LQI9_9PLEO</name>
<comment type="caution">
    <text evidence="2">The sequence shown here is derived from an EMBL/GenBank/DDBJ whole genome shotgun (WGS) entry which is preliminary data.</text>
</comment>
<dbReference type="AlphaFoldDB" id="A0AAN6LQI9"/>
<feature type="region of interest" description="Disordered" evidence="1">
    <location>
        <begin position="156"/>
        <end position="176"/>
    </location>
</feature>
<proteinExistence type="predicted"/>
<organism evidence="2 3">
    <name type="scientific">Pseudopithomyces chartarum</name>
    <dbReference type="NCBI Taxonomy" id="1892770"/>
    <lineage>
        <taxon>Eukaryota</taxon>
        <taxon>Fungi</taxon>
        <taxon>Dikarya</taxon>
        <taxon>Ascomycota</taxon>
        <taxon>Pezizomycotina</taxon>
        <taxon>Dothideomycetes</taxon>
        <taxon>Pleosporomycetidae</taxon>
        <taxon>Pleosporales</taxon>
        <taxon>Massarineae</taxon>
        <taxon>Didymosphaeriaceae</taxon>
        <taxon>Pseudopithomyces</taxon>
    </lineage>
</organism>
<protein>
    <submittedName>
        <fullName evidence="2">Uncharacterized protein</fullName>
    </submittedName>
</protein>
<reference evidence="2 3" key="1">
    <citation type="submission" date="2021-02" db="EMBL/GenBank/DDBJ databases">
        <title>Genome assembly of Pseudopithomyces chartarum.</title>
        <authorList>
            <person name="Jauregui R."/>
            <person name="Singh J."/>
            <person name="Voisey C."/>
        </authorList>
    </citation>
    <scope>NUCLEOTIDE SEQUENCE [LARGE SCALE GENOMIC DNA]</scope>
    <source>
        <strain evidence="2 3">AGR01</strain>
    </source>
</reference>
<dbReference type="Proteomes" id="UP001280581">
    <property type="component" value="Unassembled WGS sequence"/>
</dbReference>
<sequence length="200" mass="22014">MSHPNVTDMDAEISRTPILVSTENTPDKDQDNSASEIGAARFSSPIFNGHVLNEYQDGIIQEALSSDDDDNDVPRKRLCTHCKVPVPTDLWDTRIETAMHQQRLPATVTASNRMPPAGIVMPNLSLMVSPDRRKRAPPRHLQKRALQLGVVMPDLSSDVHSDQQQKPSHQDDLSPVDNDMFDAALALIQLSCSGGDIGEQ</sequence>
<keyword evidence="3" id="KW-1185">Reference proteome</keyword>
<gene>
    <name evidence="2" type="ORF">GRF29_185g1415823</name>
</gene>
<dbReference type="EMBL" id="WVTA01000016">
    <property type="protein sequence ID" value="KAK3201581.1"/>
    <property type="molecule type" value="Genomic_DNA"/>
</dbReference>
<accession>A0AAN6LQI9</accession>
<evidence type="ECO:0000313" key="3">
    <source>
        <dbReference type="Proteomes" id="UP001280581"/>
    </source>
</evidence>
<evidence type="ECO:0000313" key="2">
    <source>
        <dbReference type="EMBL" id="KAK3201581.1"/>
    </source>
</evidence>
<feature type="region of interest" description="Disordered" evidence="1">
    <location>
        <begin position="1"/>
        <end position="35"/>
    </location>
</feature>